<proteinExistence type="predicted"/>
<accession>A0A096PCH4</accession>
<comment type="caution">
    <text evidence="1">The sequence shown here is derived from an EMBL/GenBank/DDBJ whole genome shotgun (WGS) entry which is preliminary data.</text>
</comment>
<organism evidence="1">
    <name type="scientific">Fusarium pseudograminearum CS3487</name>
    <dbReference type="NCBI Taxonomy" id="1318458"/>
    <lineage>
        <taxon>Eukaryota</taxon>
        <taxon>Fungi</taxon>
        <taxon>Dikarya</taxon>
        <taxon>Ascomycota</taxon>
        <taxon>Pezizomycotina</taxon>
        <taxon>Sordariomycetes</taxon>
        <taxon>Hypocreomycetidae</taxon>
        <taxon>Hypocreales</taxon>
        <taxon>Nectriaceae</taxon>
        <taxon>Fusarium</taxon>
    </lineage>
</organism>
<dbReference type="AlphaFoldDB" id="A0A096PCH4"/>
<protein>
    <submittedName>
        <fullName evidence="1">WGS project CBME000000000 data, contig CS3487_c000719</fullName>
    </submittedName>
</protein>
<dbReference type="EMBL" id="CBME010000716">
    <property type="protein sequence ID" value="CEG02757.1"/>
    <property type="molecule type" value="Genomic_DNA"/>
</dbReference>
<gene>
    <name evidence="1" type="ORF">BN848_0044060</name>
</gene>
<sequence>MRDLGGARSNYHRCQSYRVIEFIYDAAEDGFGSIAVCSDDFSEFRRLLEVLPGLKNVFECAG</sequence>
<name>A0A096PCH4_FUSPS</name>
<reference evidence="1" key="1">
    <citation type="submission" date="2013-05" db="EMBL/GenBank/DDBJ databases">
        <title>Draft genome sequences of six wheat associated Fusarium spp. isolates.</title>
        <authorList>
            <person name="Moolhuijzen P.M."/>
            <person name="Manners J.M."/>
            <person name="Wilcox S."/>
            <person name="Bellgard M.I."/>
            <person name="Gardiner D.M."/>
        </authorList>
    </citation>
    <scope>NUCLEOTIDE SEQUENCE</scope>
    <source>
        <strain evidence="1">CS3487</strain>
    </source>
</reference>
<evidence type="ECO:0000313" key="1">
    <source>
        <dbReference type="EMBL" id="CEG02757.1"/>
    </source>
</evidence>